<accession>A0A8H7CXZ5</accession>
<feature type="compositionally biased region" description="Pro residues" evidence="1">
    <location>
        <begin position="286"/>
        <end position="308"/>
    </location>
</feature>
<evidence type="ECO:0000313" key="4">
    <source>
        <dbReference type="EMBL" id="KAF7352317.1"/>
    </source>
</evidence>
<organism evidence="4 5">
    <name type="scientific">Mycena venus</name>
    <dbReference type="NCBI Taxonomy" id="2733690"/>
    <lineage>
        <taxon>Eukaryota</taxon>
        <taxon>Fungi</taxon>
        <taxon>Dikarya</taxon>
        <taxon>Basidiomycota</taxon>
        <taxon>Agaricomycotina</taxon>
        <taxon>Agaricomycetes</taxon>
        <taxon>Agaricomycetidae</taxon>
        <taxon>Agaricales</taxon>
        <taxon>Marasmiineae</taxon>
        <taxon>Mycenaceae</taxon>
        <taxon>Mycena</taxon>
    </lineage>
</organism>
<dbReference type="OrthoDB" id="2502001at2759"/>
<name>A0A8H7CXZ5_9AGAR</name>
<feature type="region of interest" description="Disordered" evidence="1">
    <location>
        <begin position="286"/>
        <end position="344"/>
    </location>
</feature>
<sequence>MKFLGALFLAATASAQYFSEGWAPGKAVTAEPASPSFAGSPPQQQNAKPAERFSFSSLLDMNKILTSEPVKGLFEKAGINITERLAAQAISPWDERIPLITDDNYFDMVVNEPMSEEEEEKRVWAIVVSATTSRQEGLSKFIDKAFDDAFNETVIADDLPHVRWARIDYLNVTYVTTKWSLWTAPSIVILQDRGQTLRFYRPSQLRVANGALREFIKREGYVLTPPWSGAFAPGGSREFVLEYFAIWMTKMYLVVVRVPRWIMFLISGSVASFAINLFHGFGRKTPPPQRAAAPPPTGGAAAPAPPPTGGAAAPAPIAPVPAAAAPASPSKAKQRKGKGKNRHLVLGRSDGMALPAKKLRLHDLVEDVLILILTECDVADVLALSATSKFLHSLVFTNTVWYPLVTKLVHRGFIDSGPDDGYLKDLSPTQLIELVKRIIRGPKSWSEQSESSSVKKTVRRAVKILRKLARKSPVDATLVESRRIVLHPEIATGPAMRYWHNKPKLLLGGNYVLFRNLSRLECWSVFEDRLVWKHKPSMAGVHLLEFNAELVEDHRAVILTCQRTWPPPAKNFVELSTLDLNTGVSNLELVGRVPDSDYGRPYDDCVVCGDIVVVYFFTLDRVLLINWRTNSRVLVSTDKPPITFIPGYLVFVRGSCDEYRLAVYPLASLPWEPNDAAEKPSFHIQAADLSIDVRDSISLPGELGGTRVWVYESPLQRGKFRVLFHTWLRRHSNGRRKPRLCSYEIVTHEAGTGVSWRFLWSRPSVELFPAIGTSLSGHILGWCSNSGGLKMYPPVPANKSSVRPRNVGFREHGGIENVHVSSFSGALTYSTDKELFVVYYD</sequence>
<feature type="signal peptide" evidence="2">
    <location>
        <begin position="1"/>
        <end position="15"/>
    </location>
</feature>
<reference evidence="4" key="1">
    <citation type="submission" date="2020-05" db="EMBL/GenBank/DDBJ databases">
        <title>Mycena genomes resolve the evolution of fungal bioluminescence.</title>
        <authorList>
            <person name="Tsai I.J."/>
        </authorList>
    </citation>
    <scope>NUCLEOTIDE SEQUENCE</scope>
    <source>
        <strain evidence="4">CCC161011</strain>
    </source>
</reference>
<evidence type="ECO:0000313" key="5">
    <source>
        <dbReference type="Proteomes" id="UP000620124"/>
    </source>
</evidence>
<dbReference type="PROSITE" id="PS50181">
    <property type="entry name" value="FBOX"/>
    <property type="match status" value="1"/>
</dbReference>
<dbReference type="Proteomes" id="UP000620124">
    <property type="component" value="Unassembled WGS sequence"/>
</dbReference>
<keyword evidence="5" id="KW-1185">Reference proteome</keyword>
<comment type="caution">
    <text evidence="4">The sequence shown here is derived from an EMBL/GenBank/DDBJ whole genome shotgun (WGS) entry which is preliminary data.</text>
</comment>
<evidence type="ECO:0000256" key="1">
    <source>
        <dbReference type="SAM" id="MobiDB-lite"/>
    </source>
</evidence>
<dbReference type="AlphaFoldDB" id="A0A8H7CXZ5"/>
<gene>
    <name evidence="4" type="ORF">MVEN_01195400</name>
</gene>
<dbReference type="InterPro" id="IPR001810">
    <property type="entry name" value="F-box_dom"/>
</dbReference>
<feature type="compositionally biased region" description="Basic residues" evidence="1">
    <location>
        <begin position="332"/>
        <end position="344"/>
    </location>
</feature>
<dbReference type="InterPro" id="IPR036047">
    <property type="entry name" value="F-box-like_dom_sf"/>
</dbReference>
<proteinExistence type="predicted"/>
<dbReference type="EMBL" id="JACAZI010000009">
    <property type="protein sequence ID" value="KAF7352317.1"/>
    <property type="molecule type" value="Genomic_DNA"/>
</dbReference>
<dbReference type="SUPFAM" id="SSF81383">
    <property type="entry name" value="F-box domain"/>
    <property type="match status" value="1"/>
</dbReference>
<feature type="chain" id="PRO_5034227634" description="F-box domain-containing protein" evidence="2">
    <location>
        <begin position="16"/>
        <end position="841"/>
    </location>
</feature>
<feature type="domain" description="F-box" evidence="3">
    <location>
        <begin position="358"/>
        <end position="404"/>
    </location>
</feature>
<keyword evidence="2" id="KW-0732">Signal</keyword>
<protein>
    <recommendedName>
        <fullName evidence="3">F-box domain-containing protein</fullName>
    </recommendedName>
</protein>
<evidence type="ECO:0000256" key="2">
    <source>
        <dbReference type="SAM" id="SignalP"/>
    </source>
</evidence>
<feature type="compositionally biased region" description="Low complexity" evidence="1">
    <location>
        <begin position="309"/>
        <end position="329"/>
    </location>
</feature>
<evidence type="ECO:0000259" key="3">
    <source>
        <dbReference type="PROSITE" id="PS50181"/>
    </source>
</evidence>